<proteinExistence type="predicted"/>
<dbReference type="Proteomes" id="UP001497516">
    <property type="component" value="Chromosome 5"/>
</dbReference>
<protein>
    <submittedName>
        <fullName evidence="1">Uncharacterized protein</fullName>
    </submittedName>
</protein>
<gene>
    <name evidence="1" type="ORF">LTRI10_LOCUS27689</name>
</gene>
<dbReference type="EMBL" id="OZ034818">
    <property type="protein sequence ID" value="CAL1386654.1"/>
    <property type="molecule type" value="Genomic_DNA"/>
</dbReference>
<accession>A0AAV2ELI6</accession>
<evidence type="ECO:0000313" key="2">
    <source>
        <dbReference type="Proteomes" id="UP001497516"/>
    </source>
</evidence>
<reference evidence="1 2" key="1">
    <citation type="submission" date="2024-04" db="EMBL/GenBank/DDBJ databases">
        <authorList>
            <person name="Fracassetti M."/>
        </authorList>
    </citation>
    <scope>NUCLEOTIDE SEQUENCE [LARGE SCALE GENOMIC DNA]</scope>
</reference>
<organism evidence="1 2">
    <name type="scientific">Linum trigynum</name>
    <dbReference type="NCBI Taxonomy" id="586398"/>
    <lineage>
        <taxon>Eukaryota</taxon>
        <taxon>Viridiplantae</taxon>
        <taxon>Streptophyta</taxon>
        <taxon>Embryophyta</taxon>
        <taxon>Tracheophyta</taxon>
        <taxon>Spermatophyta</taxon>
        <taxon>Magnoliopsida</taxon>
        <taxon>eudicotyledons</taxon>
        <taxon>Gunneridae</taxon>
        <taxon>Pentapetalae</taxon>
        <taxon>rosids</taxon>
        <taxon>fabids</taxon>
        <taxon>Malpighiales</taxon>
        <taxon>Linaceae</taxon>
        <taxon>Linum</taxon>
    </lineage>
</organism>
<evidence type="ECO:0000313" key="1">
    <source>
        <dbReference type="EMBL" id="CAL1386654.1"/>
    </source>
</evidence>
<name>A0AAV2ELI6_9ROSI</name>
<dbReference type="AlphaFoldDB" id="A0AAV2ELI6"/>
<keyword evidence="2" id="KW-1185">Reference proteome</keyword>
<sequence length="117" mass="12939">MINSKNWVSGKEKLVMKRRGVVFCTSDKLLAPNKFQNLELGGKGLMNFNVSCISNPPSEDYLTFSVSQFSALHLRFDGEIMVQTGTIPQVCDGNFTENGCRRWEKGRLAGGITTTSS</sequence>